<keyword evidence="2" id="KW-0732">Signal</keyword>
<gene>
    <name evidence="6" type="ORF">CFN78_27735</name>
</gene>
<dbReference type="InParanoid" id="A0A263CXC9"/>
<name>A0A263CXC9_9PSEU</name>
<evidence type="ECO:0000256" key="1">
    <source>
        <dbReference type="ARBA" id="ARBA00010088"/>
    </source>
</evidence>
<keyword evidence="3 6" id="KW-0378">Hydrolase</keyword>
<proteinExistence type="inferred from homology"/>
<organism evidence="6 7">
    <name type="scientific">Amycolatopsis antarctica</name>
    <dbReference type="NCBI Taxonomy" id="1854586"/>
    <lineage>
        <taxon>Bacteria</taxon>
        <taxon>Bacillati</taxon>
        <taxon>Actinomycetota</taxon>
        <taxon>Actinomycetes</taxon>
        <taxon>Pseudonocardiales</taxon>
        <taxon>Pseudonocardiaceae</taxon>
        <taxon>Amycolatopsis</taxon>
    </lineage>
</organism>
<dbReference type="OrthoDB" id="4447445at2"/>
<comment type="similarity">
    <text evidence="1">Belongs to the peptidase S33 family.</text>
</comment>
<dbReference type="Gene3D" id="3.40.50.1820">
    <property type="entry name" value="alpha/beta hydrolase"/>
    <property type="match status" value="1"/>
</dbReference>
<protein>
    <submittedName>
        <fullName evidence="6">Hydrolase</fullName>
    </submittedName>
</protein>
<evidence type="ECO:0000256" key="4">
    <source>
        <dbReference type="SAM" id="MobiDB-lite"/>
    </source>
</evidence>
<dbReference type="SUPFAM" id="SSF53474">
    <property type="entry name" value="alpha/beta-Hydrolases"/>
    <property type="match status" value="1"/>
</dbReference>
<dbReference type="Pfam" id="PF08386">
    <property type="entry name" value="Abhydrolase_4"/>
    <property type="match status" value="1"/>
</dbReference>
<feature type="region of interest" description="Disordered" evidence="4">
    <location>
        <begin position="50"/>
        <end position="70"/>
    </location>
</feature>
<sequence>MREEAYHASPCPARHESPRRPVVRAEFARIAGKFTGARACISRGACRARSSGALSGKPCALSSRLPSSSEPARSAVARRLDCVPRAQCGVSTDKNSCEITSGSEHVNRKRGVGRSVTLVAVLGLAGAVTGVSVVAAEQSGEPVAQVQWGACPEDVPNDPPQLQCATVPVPLNYSDPDGTQIEITISRLASTNPEKRRGVLMLNPGGPGGTGLDQPTFLAAQGIPASVLDSYDLIGMDTRGVGHSTPVNCGFTAEQEYQANVPPYAVDEAAVAERAGVVKGVAEQCAANDHNGQLRHLTTANMARDLDRIRAALGEEKTNFLGYSYGSGLGAAYASMFPERSDRIVLDSNIGDTHLNEEGIRRYARGMEETFPDFAKWAAERNESYGLGSTPEEVRDTYFTIAEKLDETPAEGLDGGTFRFINFASLYNEKSYGQAAQTWQSLLNSTGTAPKGAQPAATSTPSPNDNALTVFLAVTCNDVEWPEDVQSYQRAVAEDREKYPLFGAATANIIPCAYWQEPLEPPVAINDEGPANILVVQNQRDPVTPLSGGESINEKLGERSRLVSVDGSGHGAYVLGKNPCALNTTTNYLVDGTMPERDVTCEAAPASG</sequence>
<evidence type="ECO:0000313" key="6">
    <source>
        <dbReference type="EMBL" id="OZM69996.1"/>
    </source>
</evidence>
<accession>A0A263CXC9</accession>
<dbReference type="PANTHER" id="PTHR43248:SF29">
    <property type="entry name" value="TRIPEPTIDYL AMINOPEPTIDASE"/>
    <property type="match status" value="1"/>
</dbReference>
<evidence type="ECO:0000313" key="7">
    <source>
        <dbReference type="Proteomes" id="UP000242444"/>
    </source>
</evidence>
<dbReference type="InterPro" id="IPR013595">
    <property type="entry name" value="Pept_S33_TAP-like_C"/>
</dbReference>
<dbReference type="InterPro" id="IPR051601">
    <property type="entry name" value="Serine_prot/Carboxylest_S33"/>
</dbReference>
<dbReference type="InterPro" id="IPR029058">
    <property type="entry name" value="AB_hydrolase_fold"/>
</dbReference>
<evidence type="ECO:0000256" key="3">
    <source>
        <dbReference type="ARBA" id="ARBA00022801"/>
    </source>
</evidence>
<dbReference type="Proteomes" id="UP000242444">
    <property type="component" value="Unassembled WGS sequence"/>
</dbReference>
<keyword evidence="7" id="KW-1185">Reference proteome</keyword>
<dbReference type="GO" id="GO:0016787">
    <property type="term" value="F:hydrolase activity"/>
    <property type="evidence" value="ECO:0007669"/>
    <property type="project" value="UniProtKB-KW"/>
</dbReference>
<dbReference type="EMBL" id="NKYE01000028">
    <property type="protein sequence ID" value="OZM69996.1"/>
    <property type="molecule type" value="Genomic_DNA"/>
</dbReference>
<feature type="domain" description="Peptidase S33 tripeptidyl aminopeptidase-like C-terminal" evidence="5">
    <location>
        <begin position="500"/>
        <end position="601"/>
    </location>
</feature>
<dbReference type="AlphaFoldDB" id="A0A263CXC9"/>
<dbReference type="PANTHER" id="PTHR43248">
    <property type="entry name" value="2-SUCCINYL-6-HYDROXY-2,4-CYCLOHEXADIENE-1-CARBOXYLATE SYNTHASE"/>
    <property type="match status" value="1"/>
</dbReference>
<comment type="caution">
    <text evidence="6">The sequence shown here is derived from an EMBL/GenBank/DDBJ whole genome shotgun (WGS) entry which is preliminary data.</text>
</comment>
<reference evidence="6 7" key="1">
    <citation type="submission" date="2017-07" db="EMBL/GenBank/DDBJ databases">
        <title>Amycolatopsis antarcticus sp. nov., isolated from the surface of an Antarcticus brown macroalga.</title>
        <authorList>
            <person name="Wang J."/>
            <person name="Leiva S."/>
            <person name="Huang J."/>
            <person name="Huang Y."/>
        </authorList>
    </citation>
    <scope>NUCLEOTIDE SEQUENCE [LARGE SCALE GENOMIC DNA]</scope>
    <source>
        <strain evidence="6 7">AU-G6</strain>
    </source>
</reference>
<evidence type="ECO:0000259" key="5">
    <source>
        <dbReference type="Pfam" id="PF08386"/>
    </source>
</evidence>
<evidence type="ECO:0000256" key="2">
    <source>
        <dbReference type="ARBA" id="ARBA00022729"/>
    </source>
</evidence>